<accession>A0A239ELN4</accession>
<evidence type="ECO:0000313" key="2">
    <source>
        <dbReference type="Proteomes" id="UP000198281"/>
    </source>
</evidence>
<dbReference type="InterPro" id="IPR023614">
    <property type="entry name" value="Porin_dom_sf"/>
</dbReference>
<evidence type="ECO:0008006" key="3">
    <source>
        <dbReference type="Google" id="ProtNLM"/>
    </source>
</evidence>
<dbReference type="Gene3D" id="2.40.160.10">
    <property type="entry name" value="Porin"/>
    <property type="match status" value="1"/>
</dbReference>
<evidence type="ECO:0000313" key="1">
    <source>
        <dbReference type="EMBL" id="SNS45690.1"/>
    </source>
</evidence>
<dbReference type="SUPFAM" id="SSF56935">
    <property type="entry name" value="Porins"/>
    <property type="match status" value="1"/>
</dbReference>
<dbReference type="RefSeq" id="WP_245842736.1">
    <property type="nucleotide sequence ID" value="NZ_FZOS01000007.1"/>
</dbReference>
<proteinExistence type="predicted"/>
<keyword evidence="2" id="KW-1185">Reference proteome</keyword>
<organism evidence="1 2">
    <name type="scientific">Edaphosphingomonas laterariae</name>
    <dbReference type="NCBI Taxonomy" id="861865"/>
    <lineage>
        <taxon>Bacteria</taxon>
        <taxon>Pseudomonadati</taxon>
        <taxon>Pseudomonadota</taxon>
        <taxon>Alphaproteobacteria</taxon>
        <taxon>Sphingomonadales</taxon>
        <taxon>Rhizorhabdaceae</taxon>
        <taxon>Edaphosphingomonas</taxon>
    </lineage>
</organism>
<reference evidence="2" key="1">
    <citation type="submission" date="2017-06" db="EMBL/GenBank/DDBJ databases">
        <authorList>
            <person name="Varghese N."/>
            <person name="Submissions S."/>
        </authorList>
    </citation>
    <scope>NUCLEOTIDE SEQUENCE [LARGE SCALE GENOMIC DNA]</scope>
    <source>
        <strain evidence="2">LNB2</strain>
    </source>
</reference>
<gene>
    <name evidence="1" type="ORF">SAMN06295912_1076</name>
</gene>
<dbReference type="Proteomes" id="UP000198281">
    <property type="component" value="Unassembled WGS sequence"/>
</dbReference>
<dbReference type="EMBL" id="FZOS01000007">
    <property type="protein sequence ID" value="SNS45690.1"/>
    <property type="molecule type" value="Genomic_DNA"/>
</dbReference>
<sequence length="238" mass="25292">MQLPAIAQCRSISRRGTMAAATLGLAIAAPAEAQKEKAAEDPTKIATKAGVSYSDELSVSGSVAFGAKFKVNGRVSESGQWSIGASYLFPVAILTFSAARIELDSGVEQTRYSLGGFVPLTELGLDTGKWRLFVPFGYSHTNGKQPSIDIDQNEGFPTEMSSSSGYVGLFSIRPLNEHITLLAGGNVTNGTNDFSGYSVGGGLSYHLSGRDTVGLSGNYIDNSFGQRKRVSVSYRHEF</sequence>
<name>A0A239ELN4_9SPHN</name>
<protein>
    <recommendedName>
        <fullName evidence="3">Outer membrane protein beta-barrel domain-containing protein</fullName>
    </recommendedName>
</protein>
<dbReference type="AlphaFoldDB" id="A0A239ELN4"/>